<sequence>MNRGQWLKAVFALLLLGGAGLQLSATTWYVRPDGGTRYSSEVPNGQCDGLTDAAYPGSGKNKHCAFNDYRYLYQDGSYANGTKFPAWGWVIKGGDTVIIRGSIGTKAAYRVGAAPPSQKSYCDPKNVCWGLAGDPADSFNPPIPAGTASQHTRILGENYAACTDQKARTQLYGGTGLYYVLDLRNTSYVDVQCLDITDFSGCSRTAANCSGANADFATNGIRLSNKSTDITLRDVRVHGLAYSGIGGPPGTGFVATDLAILGNGGAGWNADPGDGTTGVGTMLVQGFDISWNGCAEEYPIVDAVPYGNCRDDSTGGYGDGFGTTTAPSPAPGWQVHFDNGIASYNTQDGLDALHISGPGSTLTITRVLAFGNEGQQLKGGGAIATLQNNLIVGNCAAIQATMPGRPTPTGDSLGDVCRAANTAVAIGVTPGDPATYQNNTMISNGAVGVEVDYSTPDHGPTNMLHYDNNVFIGHINPGRGERPSAIYTDPKILTNPGASWTHNATYGAKGSCPEPGEHNAICKDPGLVDETFHAYGYGNMAPKPGAAVIGAGAAIPDIKVDFNGTNRSSSPSVGALESSGKVSGASPPTASNEPASSGKPQASVEVKVLSGAVAVAVLWAGMRYLRGRSTGA</sequence>
<accession>A0A916RYF3</accession>
<evidence type="ECO:0000313" key="2">
    <source>
        <dbReference type="EMBL" id="GGA76500.1"/>
    </source>
</evidence>
<feature type="compositionally biased region" description="Polar residues" evidence="1">
    <location>
        <begin position="586"/>
        <end position="600"/>
    </location>
</feature>
<gene>
    <name evidence="2" type="ORF">GCM10011507_29870</name>
</gene>
<feature type="region of interest" description="Disordered" evidence="1">
    <location>
        <begin position="566"/>
        <end position="601"/>
    </location>
</feature>
<evidence type="ECO:0000313" key="3">
    <source>
        <dbReference type="Proteomes" id="UP000648801"/>
    </source>
</evidence>
<evidence type="ECO:0008006" key="4">
    <source>
        <dbReference type="Google" id="ProtNLM"/>
    </source>
</evidence>
<evidence type="ECO:0000256" key="1">
    <source>
        <dbReference type="SAM" id="MobiDB-lite"/>
    </source>
</evidence>
<reference evidence="2" key="2">
    <citation type="submission" date="2020-09" db="EMBL/GenBank/DDBJ databases">
        <authorList>
            <person name="Sun Q."/>
            <person name="Zhou Y."/>
        </authorList>
    </citation>
    <scope>NUCLEOTIDE SEQUENCE</scope>
    <source>
        <strain evidence="2">CGMCC 1.15447</strain>
    </source>
</reference>
<dbReference type="EMBL" id="BMJB01000002">
    <property type="protein sequence ID" value="GGA76500.1"/>
    <property type="molecule type" value="Genomic_DNA"/>
</dbReference>
<keyword evidence="3" id="KW-1185">Reference proteome</keyword>
<reference evidence="2" key="1">
    <citation type="journal article" date="2014" name="Int. J. Syst. Evol. Microbiol.">
        <title>Complete genome sequence of Corynebacterium casei LMG S-19264T (=DSM 44701T), isolated from a smear-ripened cheese.</title>
        <authorList>
            <consortium name="US DOE Joint Genome Institute (JGI-PGF)"/>
            <person name="Walter F."/>
            <person name="Albersmeier A."/>
            <person name="Kalinowski J."/>
            <person name="Ruckert C."/>
        </authorList>
    </citation>
    <scope>NUCLEOTIDE SEQUENCE</scope>
    <source>
        <strain evidence="2">CGMCC 1.15447</strain>
    </source>
</reference>
<proteinExistence type="predicted"/>
<dbReference type="Proteomes" id="UP000648801">
    <property type="component" value="Unassembled WGS sequence"/>
</dbReference>
<organism evidence="2 3">
    <name type="scientific">Edaphobacter acidisoli</name>
    <dbReference type="NCBI Taxonomy" id="2040573"/>
    <lineage>
        <taxon>Bacteria</taxon>
        <taxon>Pseudomonadati</taxon>
        <taxon>Acidobacteriota</taxon>
        <taxon>Terriglobia</taxon>
        <taxon>Terriglobales</taxon>
        <taxon>Acidobacteriaceae</taxon>
        <taxon>Edaphobacter</taxon>
    </lineage>
</organism>
<protein>
    <recommendedName>
        <fullName evidence="4">Right handed beta helix domain-containing protein</fullName>
    </recommendedName>
</protein>
<dbReference type="AlphaFoldDB" id="A0A916RYF3"/>
<name>A0A916RYF3_9BACT</name>
<comment type="caution">
    <text evidence="2">The sequence shown here is derived from an EMBL/GenBank/DDBJ whole genome shotgun (WGS) entry which is preliminary data.</text>
</comment>
<dbReference type="RefSeq" id="WP_188760312.1">
    <property type="nucleotide sequence ID" value="NZ_BMJB01000002.1"/>
</dbReference>